<dbReference type="Pfam" id="PF13912">
    <property type="entry name" value="zf-C2H2_6"/>
    <property type="match status" value="2"/>
</dbReference>
<name>A0AAD4IMV3_PERFH</name>
<feature type="domain" description="C2H2-type" evidence="2">
    <location>
        <begin position="10"/>
        <end position="37"/>
    </location>
</feature>
<keyword evidence="1" id="KW-0479">Metal-binding</keyword>
<protein>
    <recommendedName>
        <fullName evidence="2">C2H2-type domain-containing protein</fullName>
    </recommendedName>
</protein>
<dbReference type="PANTHER" id="PTHR46869:SF1">
    <property type="entry name" value="C2H2-LIKE ZINC FINGER PROTEIN"/>
    <property type="match status" value="1"/>
</dbReference>
<dbReference type="Proteomes" id="UP001190926">
    <property type="component" value="Unassembled WGS sequence"/>
</dbReference>
<evidence type="ECO:0000256" key="1">
    <source>
        <dbReference type="PROSITE-ProRule" id="PRU00042"/>
    </source>
</evidence>
<reference evidence="3 4" key="1">
    <citation type="journal article" date="2021" name="Nat. Commun.">
        <title>Incipient diploidization of the medicinal plant Perilla within 10,000 years.</title>
        <authorList>
            <person name="Zhang Y."/>
            <person name="Shen Q."/>
            <person name="Leng L."/>
            <person name="Zhang D."/>
            <person name="Chen S."/>
            <person name="Shi Y."/>
            <person name="Ning Z."/>
            <person name="Chen S."/>
        </authorList>
    </citation>
    <scope>NUCLEOTIDE SEQUENCE [LARGE SCALE GENOMIC DNA]</scope>
    <source>
        <strain evidence="4">cv. PC099</strain>
    </source>
</reference>
<dbReference type="Gene3D" id="3.30.160.60">
    <property type="entry name" value="Classic Zinc Finger"/>
    <property type="match status" value="1"/>
</dbReference>
<dbReference type="SUPFAM" id="SSF57667">
    <property type="entry name" value="beta-beta-alpha zinc fingers"/>
    <property type="match status" value="1"/>
</dbReference>
<comment type="caution">
    <text evidence="3">The sequence shown here is derived from an EMBL/GenBank/DDBJ whole genome shotgun (WGS) entry which is preliminary data.</text>
</comment>
<accession>A0AAD4IMV3</accession>
<organism evidence="3 4">
    <name type="scientific">Perilla frutescens var. hirtella</name>
    <name type="common">Perilla citriodora</name>
    <name type="synonym">Perilla setoyensis</name>
    <dbReference type="NCBI Taxonomy" id="608512"/>
    <lineage>
        <taxon>Eukaryota</taxon>
        <taxon>Viridiplantae</taxon>
        <taxon>Streptophyta</taxon>
        <taxon>Embryophyta</taxon>
        <taxon>Tracheophyta</taxon>
        <taxon>Spermatophyta</taxon>
        <taxon>Magnoliopsida</taxon>
        <taxon>eudicotyledons</taxon>
        <taxon>Gunneridae</taxon>
        <taxon>Pentapetalae</taxon>
        <taxon>asterids</taxon>
        <taxon>lamiids</taxon>
        <taxon>Lamiales</taxon>
        <taxon>Lamiaceae</taxon>
        <taxon>Nepetoideae</taxon>
        <taxon>Elsholtzieae</taxon>
        <taxon>Perilla</taxon>
    </lineage>
</organism>
<evidence type="ECO:0000259" key="2">
    <source>
        <dbReference type="PROSITE" id="PS50157"/>
    </source>
</evidence>
<keyword evidence="4" id="KW-1185">Reference proteome</keyword>
<dbReference type="InterPro" id="IPR036236">
    <property type="entry name" value="Znf_C2H2_sf"/>
</dbReference>
<keyword evidence="1" id="KW-0862">Zinc</keyword>
<dbReference type="AlphaFoldDB" id="A0AAD4IMV3"/>
<dbReference type="SMART" id="SM00355">
    <property type="entry name" value="ZnF_C2H2"/>
    <property type="match status" value="2"/>
</dbReference>
<gene>
    <name evidence="3" type="ORF">C2S53_012388</name>
</gene>
<dbReference type="PANTHER" id="PTHR46869">
    <property type="entry name" value="C2H2-LIKE ZINC FINGER PROTEIN"/>
    <property type="match status" value="1"/>
</dbReference>
<proteinExistence type="predicted"/>
<sequence>MVEGGNESRFICKLCSKRFPCGKSLGGHMRSHVVANSAEFEEKVELSMKKNHHPLVSESRNLQQSGYGLRENPKKMWRSVDSRLPLPQEKVCKQCGKGFQSMKALCGYMACHSDKDKGTVKDDHDHSWTSENQKMVFDSQSDTEVEEKFRLRTRSSKSRRCKKVVEDLPFVSANNGSSSVSKIDRQEQEEVAKCLMMLSRDFGIKGGVNVLRLSQMYQLIGLGGMVD</sequence>
<evidence type="ECO:0000313" key="3">
    <source>
        <dbReference type="EMBL" id="KAH6755496.1"/>
    </source>
</evidence>
<dbReference type="GO" id="GO:0008270">
    <property type="term" value="F:zinc ion binding"/>
    <property type="evidence" value="ECO:0007669"/>
    <property type="project" value="UniProtKB-KW"/>
</dbReference>
<dbReference type="EMBL" id="SDAM02029602">
    <property type="protein sequence ID" value="KAH6755496.1"/>
    <property type="molecule type" value="Genomic_DNA"/>
</dbReference>
<dbReference type="InterPro" id="IPR013087">
    <property type="entry name" value="Znf_C2H2_type"/>
</dbReference>
<dbReference type="PROSITE" id="PS00028">
    <property type="entry name" value="ZINC_FINGER_C2H2_1"/>
    <property type="match status" value="1"/>
</dbReference>
<dbReference type="PROSITE" id="PS50157">
    <property type="entry name" value="ZINC_FINGER_C2H2_2"/>
    <property type="match status" value="1"/>
</dbReference>
<keyword evidence="1" id="KW-0863">Zinc-finger</keyword>
<evidence type="ECO:0000313" key="4">
    <source>
        <dbReference type="Proteomes" id="UP001190926"/>
    </source>
</evidence>